<dbReference type="AlphaFoldDB" id="A0A4V3UT49"/>
<evidence type="ECO:0000256" key="1">
    <source>
        <dbReference type="SAM" id="SignalP"/>
    </source>
</evidence>
<protein>
    <recommendedName>
        <fullName evidence="4">Energy transducer TonB</fullName>
    </recommendedName>
</protein>
<dbReference type="Proteomes" id="UP000306317">
    <property type="component" value="Unassembled WGS sequence"/>
</dbReference>
<reference evidence="2 3" key="1">
    <citation type="submission" date="2017-02" db="EMBL/GenBank/DDBJ databases">
        <title>Whole genome sequencing of Rhodanobacter lindaniclasticus DSM 17932.</title>
        <authorList>
            <person name="Kumar S."/>
            <person name="Patil P."/>
            <person name="Patil P.B."/>
        </authorList>
    </citation>
    <scope>NUCLEOTIDE SEQUENCE [LARGE SCALE GENOMIC DNA]</scope>
    <source>
        <strain evidence="2 3">DSM 17932</strain>
    </source>
</reference>
<dbReference type="OrthoDB" id="5982524at2"/>
<keyword evidence="3" id="KW-1185">Reference proteome</keyword>
<accession>A0A4V3UT49</accession>
<name>A0A4V3UT49_9GAMM</name>
<organism evidence="2 3">
    <name type="scientific">Rhodanobacter lindaniclasticus</name>
    <dbReference type="NCBI Taxonomy" id="75310"/>
    <lineage>
        <taxon>Bacteria</taxon>
        <taxon>Pseudomonadati</taxon>
        <taxon>Pseudomonadota</taxon>
        <taxon>Gammaproteobacteria</taxon>
        <taxon>Lysobacterales</taxon>
        <taxon>Rhodanobacteraceae</taxon>
        <taxon>Rhodanobacter</taxon>
    </lineage>
</organism>
<dbReference type="RefSeq" id="WP_136257282.1">
    <property type="nucleotide sequence ID" value="NZ_MWIO01000011.1"/>
</dbReference>
<evidence type="ECO:0008006" key="4">
    <source>
        <dbReference type="Google" id="ProtNLM"/>
    </source>
</evidence>
<keyword evidence="1" id="KW-0732">Signal</keyword>
<feature type="chain" id="PRO_5020810568" description="Energy transducer TonB" evidence="1">
    <location>
        <begin position="20"/>
        <end position="284"/>
    </location>
</feature>
<dbReference type="Gene3D" id="3.30.1150.10">
    <property type="match status" value="1"/>
</dbReference>
<comment type="caution">
    <text evidence="2">The sequence shown here is derived from an EMBL/GenBank/DDBJ whole genome shotgun (WGS) entry which is preliminary data.</text>
</comment>
<gene>
    <name evidence="2" type="ORF">B1991_03315</name>
</gene>
<dbReference type="EMBL" id="MWIO01000011">
    <property type="protein sequence ID" value="THD09201.1"/>
    <property type="molecule type" value="Genomic_DNA"/>
</dbReference>
<proteinExistence type="predicted"/>
<sequence length="284" mass="30025">MKYGMPGLLCMMLAGVALAAGPRAASEQMQASMLVRGSITVAADGSVKSYLVDHPEQLPREVVNLIARNVPKWRFEPVARAGQPVIAQAAMDLRVVAKPLGNDEFALSVAGTNFGRPSSHAAADSPPISYKRRPPPAYPALAANARAWGTVYLLLAIDHVGRVQHVDAEQVNLGVVGGDREMGRWRHALAQAAVSAARDWTFNVPAPASGATSPHWLVRVPVAFTFASGAEPRYGVWHRYLPGPRVMPAWAGKLDSGDSADAVGAGSISAVGEGLRRAKPFEGA</sequence>
<evidence type="ECO:0000313" key="2">
    <source>
        <dbReference type="EMBL" id="THD09201.1"/>
    </source>
</evidence>
<feature type="signal peptide" evidence="1">
    <location>
        <begin position="1"/>
        <end position="19"/>
    </location>
</feature>
<evidence type="ECO:0000313" key="3">
    <source>
        <dbReference type="Proteomes" id="UP000306317"/>
    </source>
</evidence>